<dbReference type="InterPro" id="IPR036890">
    <property type="entry name" value="HATPase_C_sf"/>
</dbReference>
<dbReference type="InterPro" id="IPR003660">
    <property type="entry name" value="HAMP_dom"/>
</dbReference>
<keyword evidence="6 11" id="KW-0418">Kinase</keyword>
<dbReference type="OrthoDB" id="2521613at2"/>
<evidence type="ECO:0000313" key="11">
    <source>
        <dbReference type="EMBL" id="OUL59211.1"/>
    </source>
</evidence>
<dbReference type="InterPro" id="IPR003594">
    <property type="entry name" value="HATPase_dom"/>
</dbReference>
<evidence type="ECO:0000256" key="2">
    <source>
        <dbReference type="ARBA" id="ARBA00004370"/>
    </source>
</evidence>
<dbReference type="CDD" id="cd00075">
    <property type="entry name" value="HATPase"/>
    <property type="match status" value="1"/>
</dbReference>
<dbReference type="Gene3D" id="1.10.287.130">
    <property type="match status" value="1"/>
</dbReference>
<dbReference type="SUPFAM" id="SSF55874">
    <property type="entry name" value="ATPase domain of HSP90 chaperone/DNA topoisomerase II/histidine kinase"/>
    <property type="match status" value="1"/>
</dbReference>
<comment type="caution">
    <text evidence="11">The sequence shown here is derived from an EMBL/GenBank/DDBJ whole genome shotgun (WGS) entry which is preliminary data.</text>
</comment>
<keyword evidence="8" id="KW-1133">Transmembrane helix</keyword>
<reference evidence="11 12" key="1">
    <citation type="submission" date="2017-02" db="EMBL/GenBank/DDBJ databases">
        <title>Pseudoalteromonas ulvae TC14 Genome.</title>
        <authorList>
            <person name="Molmeret M."/>
        </authorList>
    </citation>
    <scope>NUCLEOTIDE SEQUENCE [LARGE SCALE GENOMIC DNA]</scope>
    <source>
        <strain evidence="11">TC14</strain>
    </source>
</reference>
<evidence type="ECO:0000313" key="12">
    <source>
        <dbReference type="Proteomes" id="UP000194841"/>
    </source>
</evidence>
<gene>
    <name evidence="11" type="ORF">B1199_02760</name>
</gene>
<keyword evidence="4" id="KW-0597">Phosphoprotein</keyword>
<accession>A0A244CUD9</accession>
<keyword evidence="8" id="KW-0472">Membrane</keyword>
<dbReference type="Pfam" id="PF02518">
    <property type="entry name" value="HATPase_c"/>
    <property type="match status" value="1"/>
</dbReference>
<dbReference type="SMART" id="SM00387">
    <property type="entry name" value="HATPase_c"/>
    <property type="match status" value="1"/>
</dbReference>
<evidence type="ECO:0000256" key="8">
    <source>
        <dbReference type="SAM" id="Phobius"/>
    </source>
</evidence>
<evidence type="ECO:0000256" key="4">
    <source>
        <dbReference type="ARBA" id="ARBA00022553"/>
    </source>
</evidence>
<evidence type="ECO:0000256" key="5">
    <source>
        <dbReference type="ARBA" id="ARBA00022679"/>
    </source>
</evidence>
<comment type="subcellular location">
    <subcellularLocation>
        <location evidence="2">Membrane</location>
    </subcellularLocation>
</comment>
<evidence type="ECO:0000256" key="6">
    <source>
        <dbReference type="ARBA" id="ARBA00022777"/>
    </source>
</evidence>
<dbReference type="PRINTS" id="PR00344">
    <property type="entry name" value="BCTRLSENSOR"/>
</dbReference>
<feature type="domain" description="Histidine kinase" evidence="9">
    <location>
        <begin position="306"/>
        <end position="537"/>
    </location>
</feature>
<dbReference type="PROSITE" id="PS50109">
    <property type="entry name" value="HIS_KIN"/>
    <property type="match status" value="1"/>
</dbReference>
<dbReference type="EC" id="2.7.13.3" evidence="3"/>
<feature type="domain" description="HAMP" evidence="10">
    <location>
        <begin position="190"/>
        <end position="243"/>
    </location>
</feature>
<dbReference type="AlphaFoldDB" id="A0A244CUD9"/>
<dbReference type="GO" id="GO:0000155">
    <property type="term" value="F:phosphorelay sensor kinase activity"/>
    <property type="evidence" value="ECO:0007669"/>
    <property type="project" value="InterPro"/>
</dbReference>
<evidence type="ECO:0000256" key="1">
    <source>
        <dbReference type="ARBA" id="ARBA00000085"/>
    </source>
</evidence>
<organism evidence="11 12">
    <name type="scientific">Pseudoalteromonas ulvae</name>
    <dbReference type="NCBI Taxonomy" id="107327"/>
    <lineage>
        <taxon>Bacteria</taxon>
        <taxon>Pseudomonadati</taxon>
        <taxon>Pseudomonadota</taxon>
        <taxon>Gammaproteobacteria</taxon>
        <taxon>Alteromonadales</taxon>
        <taxon>Pseudoalteromonadaceae</taxon>
        <taxon>Pseudoalteromonas</taxon>
    </lineage>
</organism>
<name>A0A244CUD9_PSEDV</name>
<dbReference type="PANTHER" id="PTHR43065">
    <property type="entry name" value="SENSOR HISTIDINE KINASE"/>
    <property type="match status" value="1"/>
</dbReference>
<protein>
    <recommendedName>
        <fullName evidence="3">histidine kinase</fullName>
        <ecNumber evidence="3">2.7.13.3</ecNumber>
    </recommendedName>
</protein>
<dbReference type="PANTHER" id="PTHR43065:SF47">
    <property type="match status" value="1"/>
</dbReference>
<dbReference type="Gene3D" id="3.30.565.10">
    <property type="entry name" value="Histidine kinase-like ATPase, C-terminal domain"/>
    <property type="match status" value="1"/>
</dbReference>
<keyword evidence="7" id="KW-0175">Coiled coil</keyword>
<dbReference type="EMBL" id="MWPV01000001">
    <property type="protein sequence ID" value="OUL59211.1"/>
    <property type="molecule type" value="Genomic_DNA"/>
</dbReference>
<keyword evidence="8" id="KW-0812">Transmembrane</keyword>
<dbReference type="PROSITE" id="PS50885">
    <property type="entry name" value="HAMP"/>
    <property type="match status" value="1"/>
</dbReference>
<keyword evidence="5" id="KW-0808">Transferase</keyword>
<keyword evidence="12" id="KW-1185">Reference proteome</keyword>
<proteinExistence type="predicted"/>
<dbReference type="Proteomes" id="UP000194841">
    <property type="component" value="Unassembled WGS sequence"/>
</dbReference>
<feature type="transmembrane region" description="Helical" evidence="8">
    <location>
        <begin position="13"/>
        <end position="36"/>
    </location>
</feature>
<evidence type="ECO:0000259" key="10">
    <source>
        <dbReference type="PROSITE" id="PS50885"/>
    </source>
</evidence>
<sequence>MSGISHTISIQKALIRTVMLITTLCLVLSISVSTYLDIEKQRSFALEKLATYADIIAFNAQVSLLFDDKETEKKRLEGFRAATVIENIHIYKIDEFTDEVTFFASFNATNIPPIPTRIGKLANATKPVFIEHHIDIVRPIAFEGITQGYVYIRGGLSALDSYINEKLIINVIVALSVLLLVFLITIRIQRRFTLPIEALTKLVQEVSKNKNYDVHAPHAEISELNQLGSNLNILFSRTKAQLERQKKDELEIRQLNQNLEEKVNHRTTALKEANQELLNTLERMHQYQNKIVENEKMASLGQMVAGVAHEVNTPIGLGVTGSTLLKDKLTEIQAAFNSKTLTASQMEKFINDGIENLDLIYRNLNRAADLVSSFKQVAVNQDTELTSSVNVAELVNNVLLTMKTELSVCAHQVHVDCPDNLSIQSKSGPLQQIFQNLISNSLIHGLSVETPGNINIVFKSENNTIRIDYLDDGKGMPNHIRKRIFDPFVTTRRGEGGSGLGMHLVYNLITQALNGSIILLDDCDKGVHFVIELPLNEGL</sequence>
<evidence type="ECO:0000256" key="3">
    <source>
        <dbReference type="ARBA" id="ARBA00012438"/>
    </source>
</evidence>
<evidence type="ECO:0000259" key="9">
    <source>
        <dbReference type="PROSITE" id="PS50109"/>
    </source>
</evidence>
<evidence type="ECO:0000256" key="7">
    <source>
        <dbReference type="SAM" id="Coils"/>
    </source>
</evidence>
<dbReference type="InterPro" id="IPR005467">
    <property type="entry name" value="His_kinase_dom"/>
</dbReference>
<dbReference type="Gene3D" id="6.10.340.10">
    <property type="match status" value="1"/>
</dbReference>
<feature type="coiled-coil region" evidence="7">
    <location>
        <begin position="242"/>
        <end position="290"/>
    </location>
</feature>
<comment type="catalytic activity">
    <reaction evidence="1">
        <text>ATP + protein L-histidine = ADP + protein N-phospho-L-histidine.</text>
        <dbReference type="EC" id="2.7.13.3"/>
    </reaction>
</comment>
<dbReference type="SUPFAM" id="SSF47384">
    <property type="entry name" value="Homodimeric domain of signal transducing histidine kinase"/>
    <property type="match status" value="1"/>
</dbReference>
<feature type="transmembrane region" description="Helical" evidence="8">
    <location>
        <begin position="167"/>
        <end position="186"/>
    </location>
</feature>
<dbReference type="InterPro" id="IPR036097">
    <property type="entry name" value="HisK_dim/P_sf"/>
</dbReference>
<dbReference type="GO" id="GO:0016020">
    <property type="term" value="C:membrane"/>
    <property type="evidence" value="ECO:0007669"/>
    <property type="project" value="UniProtKB-SubCell"/>
</dbReference>
<dbReference type="InterPro" id="IPR004358">
    <property type="entry name" value="Sig_transdc_His_kin-like_C"/>
</dbReference>